<name>A0A417YPU1_9BACI</name>
<reference evidence="3 4" key="1">
    <citation type="journal article" date="2007" name="Int. J. Syst. Evol. Microbiol.">
        <title>Oceanobacillus profundus sp. nov., isolated from a deep-sea sediment core.</title>
        <authorList>
            <person name="Kim Y.G."/>
            <person name="Choi D.H."/>
            <person name="Hyun S."/>
            <person name="Cho B.C."/>
        </authorList>
    </citation>
    <scope>NUCLEOTIDE SEQUENCE [LARGE SCALE GENOMIC DNA]</scope>
    <source>
        <strain evidence="3 4">DSM 18246</strain>
    </source>
</reference>
<evidence type="ECO:0000313" key="3">
    <source>
        <dbReference type="EMBL" id="RHW35573.1"/>
    </source>
</evidence>
<evidence type="ECO:0000256" key="2">
    <source>
        <dbReference type="ARBA" id="ARBA00022649"/>
    </source>
</evidence>
<dbReference type="EMBL" id="QWEH01000001">
    <property type="protein sequence ID" value="RHW35573.1"/>
    <property type="molecule type" value="Genomic_DNA"/>
</dbReference>
<dbReference type="PANTHER" id="PTHR33988">
    <property type="entry name" value="ENDORIBONUCLEASE MAZF-RELATED"/>
    <property type="match status" value="1"/>
</dbReference>
<dbReference type="PANTHER" id="PTHR33988:SF2">
    <property type="entry name" value="ENDORIBONUCLEASE MAZF"/>
    <property type="match status" value="1"/>
</dbReference>
<sequence>MKRMRNMNPIYSQGDVWLAKVYFKMQEQFKHRPIVIVGRDITIDIDIIISPITSSEPRNEFDVIIHYWKEAGLRHLSVARTTKIHAVPRSSLIKRIGSLHEYDLQRILQKCRTLF</sequence>
<keyword evidence="4" id="KW-1185">Reference proteome</keyword>
<dbReference type="Pfam" id="PF02452">
    <property type="entry name" value="PemK_toxin"/>
    <property type="match status" value="1"/>
</dbReference>
<proteinExistence type="inferred from homology"/>
<comment type="similarity">
    <text evidence="1">Belongs to the PemK/MazF family.</text>
</comment>
<dbReference type="Gene3D" id="2.30.30.110">
    <property type="match status" value="1"/>
</dbReference>
<gene>
    <name evidence="3" type="ORF">D1B32_02820</name>
</gene>
<dbReference type="AlphaFoldDB" id="A0A417YPU1"/>
<dbReference type="GO" id="GO:0003677">
    <property type="term" value="F:DNA binding"/>
    <property type="evidence" value="ECO:0007669"/>
    <property type="project" value="InterPro"/>
</dbReference>
<dbReference type="InterPro" id="IPR003477">
    <property type="entry name" value="PemK-like"/>
</dbReference>
<dbReference type="GO" id="GO:0006402">
    <property type="term" value="P:mRNA catabolic process"/>
    <property type="evidence" value="ECO:0007669"/>
    <property type="project" value="TreeGrafter"/>
</dbReference>
<dbReference type="Proteomes" id="UP000285456">
    <property type="component" value="Unassembled WGS sequence"/>
</dbReference>
<organism evidence="3 4">
    <name type="scientific">Oceanobacillus profundus</name>
    <dbReference type="NCBI Taxonomy" id="372463"/>
    <lineage>
        <taxon>Bacteria</taxon>
        <taxon>Bacillati</taxon>
        <taxon>Bacillota</taxon>
        <taxon>Bacilli</taxon>
        <taxon>Bacillales</taxon>
        <taxon>Bacillaceae</taxon>
        <taxon>Oceanobacillus</taxon>
    </lineage>
</organism>
<keyword evidence="2" id="KW-1277">Toxin-antitoxin system</keyword>
<comment type="caution">
    <text evidence="3">The sequence shown here is derived from an EMBL/GenBank/DDBJ whole genome shotgun (WGS) entry which is preliminary data.</text>
</comment>
<dbReference type="GO" id="GO:0004521">
    <property type="term" value="F:RNA endonuclease activity"/>
    <property type="evidence" value="ECO:0007669"/>
    <property type="project" value="TreeGrafter"/>
</dbReference>
<dbReference type="OrthoDB" id="1797254at2"/>
<protein>
    <recommendedName>
        <fullName evidence="5">Type II toxin-antitoxin system PemK/MazF family toxin</fullName>
    </recommendedName>
</protein>
<dbReference type="GO" id="GO:0016075">
    <property type="term" value="P:rRNA catabolic process"/>
    <property type="evidence" value="ECO:0007669"/>
    <property type="project" value="TreeGrafter"/>
</dbReference>
<dbReference type="InterPro" id="IPR011067">
    <property type="entry name" value="Plasmid_toxin/cell-grow_inhib"/>
</dbReference>
<accession>A0A417YPU1</accession>
<evidence type="ECO:0008006" key="5">
    <source>
        <dbReference type="Google" id="ProtNLM"/>
    </source>
</evidence>
<evidence type="ECO:0000256" key="1">
    <source>
        <dbReference type="ARBA" id="ARBA00007521"/>
    </source>
</evidence>
<dbReference type="SUPFAM" id="SSF50118">
    <property type="entry name" value="Cell growth inhibitor/plasmid maintenance toxic component"/>
    <property type="match status" value="1"/>
</dbReference>
<evidence type="ECO:0000313" key="4">
    <source>
        <dbReference type="Proteomes" id="UP000285456"/>
    </source>
</evidence>